<dbReference type="PANTHER" id="PTHR46124">
    <property type="entry name" value="D-AMINOACYL-TRNA DEACYLASE"/>
    <property type="match status" value="1"/>
</dbReference>
<feature type="binding site" evidence="3">
    <location>
        <position position="128"/>
    </location>
    <ligand>
        <name>a divalent metal cation</name>
        <dbReference type="ChEBI" id="CHEBI:60240"/>
        <label>2</label>
    </ligand>
</feature>
<dbReference type="PANTHER" id="PTHR46124:SF2">
    <property type="entry name" value="D-AMINOACYL-TRNA DEACYLASE"/>
    <property type="match status" value="1"/>
</dbReference>
<organism evidence="4 5">
    <name type="scientific">Candidatus Yanofskybacteria bacterium RIFCSPHIGHO2_02_FULL_41_11</name>
    <dbReference type="NCBI Taxonomy" id="1802675"/>
    <lineage>
        <taxon>Bacteria</taxon>
        <taxon>Candidatus Yanofskyibacteriota</taxon>
    </lineage>
</organism>
<dbReference type="InterPro" id="IPR015991">
    <property type="entry name" value="TatD/YcfH-like"/>
</dbReference>
<evidence type="ECO:0000256" key="3">
    <source>
        <dbReference type="PIRSR" id="PIRSR005902-1"/>
    </source>
</evidence>
<comment type="caution">
    <text evidence="4">The sequence shown here is derived from an EMBL/GenBank/DDBJ whole genome shotgun (WGS) entry which is preliminary data.</text>
</comment>
<feature type="binding site" evidence="3">
    <location>
        <position position="212"/>
    </location>
    <ligand>
        <name>a divalent metal cation</name>
        <dbReference type="ChEBI" id="CHEBI:60240"/>
        <label>1</label>
    </ligand>
</feature>
<dbReference type="FunFam" id="3.20.20.140:FF:000005">
    <property type="entry name" value="TatD family hydrolase"/>
    <property type="match status" value="1"/>
</dbReference>
<dbReference type="GO" id="GO:0004536">
    <property type="term" value="F:DNA nuclease activity"/>
    <property type="evidence" value="ECO:0007669"/>
    <property type="project" value="InterPro"/>
</dbReference>
<dbReference type="NCBIfam" id="TIGR00010">
    <property type="entry name" value="YchF/TatD family DNA exonuclease"/>
    <property type="match status" value="1"/>
</dbReference>
<dbReference type="Pfam" id="PF01026">
    <property type="entry name" value="TatD_DNase"/>
    <property type="match status" value="1"/>
</dbReference>
<evidence type="ECO:0000313" key="5">
    <source>
        <dbReference type="Proteomes" id="UP000177167"/>
    </source>
</evidence>
<name>A0A1F8F7D9_9BACT</name>
<dbReference type="GO" id="GO:0046872">
    <property type="term" value="F:metal ion binding"/>
    <property type="evidence" value="ECO:0007669"/>
    <property type="project" value="UniProtKB-KW"/>
</dbReference>
<proteinExistence type="predicted"/>
<dbReference type="PROSITE" id="PS01091">
    <property type="entry name" value="TATD_3"/>
    <property type="match status" value="1"/>
</dbReference>
<evidence type="ECO:0000313" key="4">
    <source>
        <dbReference type="EMBL" id="OGN09067.1"/>
    </source>
</evidence>
<feature type="binding site" evidence="3">
    <location>
        <position position="164"/>
    </location>
    <ligand>
        <name>a divalent metal cation</name>
        <dbReference type="ChEBI" id="CHEBI:60240"/>
        <label>2</label>
    </ligand>
</feature>
<feature type="binding site" evidence="3">
    <location>
        <position position="8"/>
    </location>
    <ligand>
        <name>a divalent metal cation</name>
        <dbReference type="ChEBI" id="CHEBI:60240"/>
        <label>1</label>
    </ligand>
</feature>
<dbReference type="EMBL" id="MGJP01000045">
    <property type="protein sequence ID" value="OGN09067.1"/>
    <property type="molecule type" value="Genomic_DNA"/>
</dbReference>
<dbReference type="GO" id="GO:0016788">
    <property type="term" value="F:hydrolase activity, acting on ester bonds"/>
    <property type="evidence" value="ECO:0007669"/>
    <property type="project" value="InterPro"/>
</dbReference>
<evidence type="ECO:0008006" key="6">
    <source>
        <dbReference type="Google" id="ProtNLM"/>
    </source>
</evidence>
<dbReference type="InterPro" id="IPR032466">
    <property type="entry name" value="Metal_Hydrolase"/>
</dbReference>
<feature type="binding site" evidence="3">
    <location>
        <position position="90"/>
    </location>
    <ligand>
        <name>a divalent metal cation</name>
        <dbReference type="ChEBI" id="CHEBI:60240"/>
        <label>1</label>
    </ligand>
</feature>
<dbReference type="InterPro" id="IPR001130">
    <property type="entry name" value="TatD-like"/>
</dbReference>
<reference evidence="4 5" key="1">
    <citation type="journal article" date="2016" name="Nat. Commun.">
        <title>Thousands of microbial genomes shed light on interconnected biogeochemical processes in an aquifer system.</title>
        <authorList>
            <person name="Anantharaman K."/>
            <person name="Brown C.T."/>
            <person name="Hug L.A."/>
            <person name="Sharon I."/>
            <person name="Castelle C.J."/>
            <person name="Probst A.J."/>
            <person name="Thomas B.C."/>
            <person name="Singh A."/>
            <person name="Wilkins M.J."/>
            <person name="Karaoz U."/>
            <person name="Brodie E.L."/>
            <person name="Williams K.H."/>
            <person name="Hubbard S.S."/>
            <person name="Banfield J.F."/>
        </authorList>
    </citation>
    <scope>NUCLEOTIDE SEQUENCE [LARGE SCALE GENOMIC DNA]</scope>
</reference>
<protein>
    <recommendedName>
        <fullName evidence="6">Hydrolase TatD</fullName>
    </recommendedName>
</protein>
<evidence type="ECO:0000256" key="2">
    <source>
        <dbReference type="ARBA" id="ARBA00022801"/>
    </source>
</evidence>
<dbReference type="PIRSF" id="PIRSF005902">
    <property type="entry name" value="DNase_TatD"/>
    <property type="match status" value="1"/>
</dbReference>
<sequence>MIFDSHCHLQFPQYKNDREEMIKRTLDGGVFMICVGTDLETSKQGIELAQKYDGVWATVGLHPNDVFNEDSTISSYDEIVESSKVVAIGEVGLDYYRTTETQKQKKQKEVFEQFIDLAQKTKKPMVLHFRDSPKGSSGRVHKDALEILALSFKPKALSQTGVSHSFTGNIDEAKKYLDLGLCLGFNGIITFARQYDDVVRYVPLDRILLETDAPYLAPELYRGKRNEPLYVKEVAQKVAELKNEPLEKIIEQTTLNCKKLFSIN</sequence>
<dbReference type="InterPro" id="IPR018228">
    <property type="entry name" value="DNase_TatD-rel_CS"/>
</dbReference>
<dbReference type="SUPFAM" id="SSF51556">
    <property type="entry name" value="Metallo-dependent hydrolases"/>
    <property type="match status" value="1"/>
</dbReference>
<gene>
    <name evidence="4" type="ORF">A3J46_06135</name>
</gene>
<evidence type="ECO:0000256" key="1">
    <source>
        <dbReference type="ARBA" id="ARBA00022723"/>
    </source>
</evidence>
<dbReference type="Proteomes" id="UP000177167">
    <property type="component" value="Unassembled WGS sequence"/>
</dbReference>
<keyword evidence="2" id="KW-0378">Hydrolase</keyword>
<keyword evidence="1 3" id="KW-0479">Metal-binding</keyword>
<dbReference type="AlphaFoldDB" id="A0A1F8F7D9"/>
<feature type="binding site" evidence="3">
    <location>
        <position position="6"/>
    </location>
    <ligand>
        <name>a divalent metal cation</name>
        <dbReference type="ChEBI" id="CHEBI:60240"/>
        <label>1</label>
    </ligand>
</feature>
<dbReference type="CDD" id="cd01310">
    <property type="entry name" value="TatD_DNAse"/>
    <property type="match status" value="1"/>
</dbReference>
<accession>A0A1F8F7D9</accession>
<dbReference type="Gene3D" id="3.20.20.140">
    <property type="entry name" value="Metal-dependent hydrolases"/>
    <property type="match status" value="1"/>
</dbReference>